<feature type="domain" description="Guanine nucleotide-binding protein-like 3 N-terminal" evidence="4">
    <location>
        <begin position="8"/>
        <end position="64"/>
    </location>
</feature>
<dbReference type="Pfam" id="PF08701">
    <property type="entry name" value="GN3L_Grn1"/>
    <property type="match status" value="1"/>
</dbReference>
<keyword evidence="6" id="KW-1185">Reference proteome</keyword>
<feature type="non-terminal residue" evidence="5">
    <location>
        <position position="1"/>
    </location>
</feature>
<proteinExistence type="predicted"/>
<evidence type="ECO:0000313" key="5">
    <source>
        <dbReference type="EMBL" id="RKO88891.1"/>
    </source>
</evidence>
<reference evidence="6" key="1">
    <citation type="journal article" date="2018" name="Nat. Microbiol.">
        <title>Leveraging single-cell genomics to expand the fungal tree of life.</title>
        <authorList>
            <person name="Ahrendt S.R."/>
            <person name="Quandt C.A."/>
            <person name="Ciobanu D."/>
            <person name="Clum A."/>
            <person name="Salamov A."/>
            <person name="Andreopoulos B."/>
            <person name="Cheng J.F."/>
            <person name="Woyke T."/>
            <person name="Pelin A."/>
            <person name="Henrissat B."/>
            <person name="Reynolds N.K."/>
            <person name="Benny G.L."/>
            <person name="Smith M.E."/>
            <person name="James T.Y."/>
            <person name="Grigoriev I.V."/>
        </authorList>
    </citation>
    <scope>NUCLEOTIDE SEQUENCE [LARGE SCALE GENOMIC DNA]</scope>
</reference>
<evidence type="ECO:0000256" key="3">
    <source>
        <dbReference type="SAM" id="MobiDB-lite"/>
    </source>
</evidence>
<dbReference type="AlphaFoldDB" id="A0A4P9W8M9"/>
<dbReference type="GO" id="GO:0005634">
    <property type="term" value="C:nucleus"/>
    <property type="evidence" value="ECO:0007669"/>
    <property type="project" value="UniProtKB-SubCell"/>
</dbReference>
<gene>
    <name evidence="5" type="ORF">BDK51DRAFT_17239</name>
</gene>
<feature type="region of interest" description="Disordered" evidence="3">
    <location>
        <begin position="1"/>
        <end position="49"/>
    </location>
</feature>
<dbReference type="OrthoDB" id="10266128at2759"/>
<evidence type="ECO:0000259" key="4">
    <source>
        <dbReference type="Pfam" id="PF08701"/>
    </source>
</evidence>
<sequence length="76" mass="8717">QSKRISAAQRYKVEKRVAEHHRKQRKEAKKNPGAHRKLKKDPGIPNLYPHKEKLLLQAEATKKKVGPSTRVKGEGE</sequence>
<evidence type="ECO:0000256" key="1">
    <source>
        <dbReference type="ARBA" id="ARBA00004123"/>
    </source>
</evidence>
<protein>
    <submittedName>
        <fullName evidence="5">GNL3L/Grn1 putative GTPase-domain-containing protein</fullName>
    </submittedName>
</protein>
<keyword evidence="2" id="KW-0539">Nucleus</keyword>
<evidence type="ECO:0000256" key="2">
    <source>
        <dbReference type="ARBA" id="ARBA00023242"/>
    </source>
</evidence>
<name>A0A4P9W8M9_9FUNG</name>
<evidence type="ECO:0000313" key="6">
    <source>
        <dbReference type="Proteomes" id="UP000269721"/>
    </source>
</evidence>
<organism evidence="5 6">
    <name type="scientific">Blyttiomyces helicus</name>
    <dbReference type="NCBI Taxonomy" id="388810"/>
    <lineage>
        <taxon>Eukaryota</taxon>
        <taxon>Fungi</taxon>
        <taxon>Fungi incertae sedis</taxon>
        <taxon>Chytridiomycota</taxon>
        <taxon>Chytridiomycota incertae sedis</taxon>
        <taxon>Chytridiomycetes</taxon>
        <taxon>Chytridiomycetes incertae sedis</taxon>
        <taxon>Blyttiomyces</taxon>
    </lineage>
</organism>
<accession>A0A4P9W8M9</accession>
<feature type="compositionally biased region" description="Basic residues" evidence="3">
    <location>
        <begin position="18"/>
        <end position="39"/>
    </location>
</feature>
<comment type="subcellular location">
    <subcellularLocation>
        <location evidence="1">Nucleus</location>
    </subcellularLocation>
</comment>
<dbReference type="Proteomes" id="UP000269721">
    <property type="component" value="Unassembled WGS sequence"/>
</dbReference>
<dbReference type="EMBL" id="KZ996417">
    <property type="protein sequence ID" value="RKO88891.1"/>
    <property type="molecule type" value="Genomic_DNA"/>
</dbReference>
<dbReference type="InterPro" id="IPR014813">
    <property type="entry name" value="Gnl3_N_dom"/>
</dbReference>